<reference evidence="1 2" key="1">
    <citation type="submission" date="2016-09" db="EMBL/GenBank/DDBJ databases">
        <title>The complete genome sequences of Rhizobium gallicum, symbiovars gallicum and phaseoli, symbionts associated to common bean (Phaseolus vulgaris).</title>
        <authorList>
            <person name="Bustos P."/>
            <person name="Santamaria R.I."/>
            <person name="Perez-Carrascal O.M."/>
            <person name="Juarez S."/>
            <person name="Lozano L."/>
            <person name="Martinez-Flores I."/>
            <person name="Martinez-Romero E."/>
            <person name="Cevallos M."/>
            <person name="Romero D."/>
            <person name="Davila G."/>
            <person name="Gonzalez V."/>
        </authorList>
    </citation>
    <scope>NUCLEOTIDE SEQUENCE [LARGE SCALE GENOMIC DNA]</scope>
    <source>
        <strain evidence="1 2">8C-3</strain>
    </source>
</reference>
<evidence type="ECO:0000313" key="1">
    <source>
        <dbReference type="EMBL" id="APO74597.1"/>
    </source>
</evidence>
<dbReference type="AlphaFoldDB" id="A0A1L5P381"/>
<name>A0A1L5P381_RHIET</name>
<gene>
    <name evidence="1" type="ORF">AM571_CH01776</name>
</gene>
<organism evidence="1 2">
    <name type="scientific">Rhizobium etli 8C-3</name>
    <dbReference type="NCBI Taxonomy" id="538025"/>
    <lineage>
        <taxon>Bacteria</taxon>
        <taxon>Pseudomonadati</taxon>
        <taxon>Pseudomonadota</taxon>
        <taxon>Alphaproteobacteria</taxon>
        <taxon>Hyphomicrobiales</taxon>
        <taxon>Rhizobiaceae</taxon>
        <taxon>Rhizobium/Agrobacterium group</taxon>
        <taxon>Rhizobium</taxon>
    </lineage>
</organism>
<dbReference type="Proteomes" id="UP000185109">
    <property type="component" value="Chromosome"/>
</dbReference>
<accession>A0A1L5P381</accession>
<dbReference type="EMBL" id="CP017241">
    <property type="protein sequence ID" value="APO74597.1"/>
    <property type="molecule type" value="Genomic_DNA"/>
</dbReference>
<evidence type="ECO:0000313" key="2">
    <source>
        <dbReference type="Proteomes" id="UP000185109"/>
    </source>
</evidence>
<proteinExistence type="predicted"/>
<sequence>MGRVFSATGRERMSAGFDAVSCAIQLFPQGDSAQNIHLEVTHSSCHFHDDTASIVAARRHRDHAGTGLVTFGVYEYSNGGRTLVRSAGMTPQALQADQAGTRVVYGDAQKIQALEEGPKAGCDAGKGAIEPAAGSLAWRNTPGSQAAVSAAVAVCDGSERNRVKC</sequence>
<protein>
    <submittedName>
        <fullName evidence="1">Uncharacterized protein</fullName>
    </submittedName>
</protein>